<accession>A0ABV5XK63</accession>
<keyword evidence="2" id="KW-1185">Reference proteome</keyword>
<protein>
    <recommendedName>
        <fullName evidence="3">Transposase</fullName>
    </recommendedName>
</protein>
<sequence>MPKHYPPEQRERAVRMILDHLDEYRSVYSACQAIGPKLGIGAESLRNFGQVTHGQFRDIDAALYASVVMSGMSEVPALLGERDAEHIEVFVQQWSSLYVHAIAATDTDSGGDRK</sequence>
<organism evidence="1 2">
    <name type="scientific">Rhodococcus baikonurensis</name>
    <dbReference type="NCBI Taxonomy" id="172041"/>
    <lineage>
        <taxon>Bacteria</taxon>
        <taxon>Bacillati</taxon>
        <taxon>Actinomycetota</taxon>
        <taxon>Actinomycetes</taxon>
        <taxon>Mycobacteriales</taxon>
        <taxon>Nocardiaceae</taxon>
        <taxon>Rhodococcus</taxon>
        <taxon>Rhodococcus erythropolis group</taxon>
    </lineage>
</organism>
<evidence type="ECO:0000313" key="1">
    <source>
        <dbReference type="EMBL" id="MFB9782849.1"/>
    </source>
</evidence>
<dbReference type="RefSeq" id="WP_378375622.1">
    <property type="nucleotide sequence ID" value="NZ_JBHMAS010000051.1"/>
</dbReference>
<evidence type="ECO:0000313" key="2">
    <source>
        <dbReference type="Proteomes" id="UP001589587"/>
    </source>
</evidence>
<dbReference type="InterPro" id="IPR036388">
    <property type="entry name" value="WH-like_DNA-bd_sf"/>
</dbReference>
<name>A0ABV5XK63_9NOCA</name>
<gene>
    <name evidence="1" type="ORF">ACFFQ6_24375</name>
</gene>
<reference evidence="1 2" key="1">
    <citation type="submission" date="2024-09" db="EMBL/GenBank/DDBJ databases">
        <authorList>
            <person name="Sun Q."/>
            <person name="Mori K."/>
        </authorList>
    </citation>
    <scope>NUCLEOTIDE SEQUENCE [LARGE SCALE GENOMIC DNA]</scope>
    <source>
        <strain evidence="1 2">JCM 11411</strain>
    </source>
</reference>
<evidence type="ECO:0008006" key="3">
    <source>
        <dbReference type="Google" id="ProtNLM"/>
    </source>
</evidence>
<dbReference type="EMBL" id="JBHMAS010000051">
    <property type="protein sequence ID" value="MFB9782849.1"/>
    <property type="molecule type" value="Genomic_DNA"/>
</dbReference>
<comment type="caution">
    <text evidence="1">The sequence shown here is derived from an EMBL/GenBank/DDBJ whole genome shotgun (WGS) entry which is preliminary data.</text>
</comment>
<dbReference type="Gene3D" id="1.10.10.10">
    <property type="entry name" value="Winged helix-like DNA-binding domain superfamily/Winged helix DNA-binding domain"/>
    <property type="match status" value="1"/>
</dbReference>
<proteinExistence type="predicted"/>
<dbReference type="Proteomes" id="UP001589587">
    <property type="component" value="Unassembled WGS sequence"/>
</dbReference>